<organism evidence="1 2">
    <name type="scientific">Melipona quadrifasciata</name>
    <dbReference type="NCBI Taxonomy" id="166423"/>
    <lineage>
        <taxon>Eukaryota</taxon>
        <taxon>Metazoa</taxon>
        <taxon>Ecdysozoa</taxon>
        <taxon>Arthropoda</taxon>
        <taxon>Hexapoda</taxon>
        <taxon>Insecta</taxon>
        <taxon>Pterygota</taxon>
        <taxon>Neoptera</taxon>
        <taxon>Endopterygota</taxon>
        <taxon>Hymenoptera</taxon>
        <taxon>Apocrita</taxon>
        <taxon>Aculeata</taxon>
        <taxon>Apoidea</taxon>
        <taxon>Anthophila</taxon>
        <taxon>Apidae</taxon>
        <taxon>Melipona</taxon>
    </lineage>
</organism>
<dbReference type="AlphaFoldDB" id="A0A0M8ZRQ6"/>
<evidence type="ECO:0000313" key="1">
    <source>
        <dbReference type="EMBL" id="KOX69607.1"/>
    </source>
</evidence>
<dbReference type="Proteomes" id="UP000053105">
    <property type="component" value="Unassembled WGS sequence"/>
</dbReference>
<sequence length="63" mass="7060">MQERPARVDREGGEKGRTSYGLTDFHVDCVVFLLDRVTKIAAAIVVRASLGKTRSRSRSRSRP</sequence>
<keyword evidence="2" id="KW-1185">Reference proteome</keyword>
<dbReference type="EMBL" id="KQ435885">
    <property type="protein sequence ID" value="KOX69607.1"/>
    <property type="molecule type" value="Genomic_DNA"/>
</dbReference>
<protein>
    <submittedName>
        <fullName evidence="1">Uncharacterized protein</fullName>
    </submittedName>
</protein>
<evidence type="ECO:0000313" key="2">
    <source>
        <dbReference type="Proteomes" id="UP000053105"/>
    </source>
</evidence>
<accession>A0A0M8ZRQ6</accession>
<gene>
    <name evidence="1" type="ORF">WN51_05162</name>
</gene>
<reference evidence="1 2" key="1">
    <citation type="submission" date="2015-07" db="EMBL/GenBank/DDBJ databases">
        <title>The genome of Melipona quadrifasciata.</title>
        <authorList>
            <person name="Pan H."/>
            <person name="Kapheim K."/>
        </authorList>
    </citation>
    <scope>NUCLEOTIDE SEQUENCE [LARGE SCALE GENOMIC DNA]</scope>
    <source>
        <strain evidence="1">0111107301</strain>
        <tissue evidence="1">Whole body</tissue>
    </source>
</reference>
<proteinExistence type="predicted"/>
<name>A0A0M8ZRQ6_9HYME</name>